<gene>
    <name evidence="5 9" type="primary">rimM</name>
    <name evidence="9" type="ORF">DLM85_12915</name>
</gene>
<dbReference type="GO" id="GO:0006364">
    <property type="term" value="P:rRNA processing"/>
    <property type="evidence" value="ECO:0007669"/>
    <property type="project" value="UniProtKB-UniRule"/>
</dbReference>
<evidence type="ECO:0000313" key="10">
    <source>
        <dbReference type="Proteomes" id="UP000248553"/>
    </source>
</evidence>
<evidence type="ECO:0000256" key="4">
    <source>
        <dbReference type="ARBA" id="ARBA00023186"/>
    </source>
</evidence>
<feature type="compositionally biased region" description="Acidic residues" evidence="6">
    <location>
        <begin position="182"/>
        <end position="191"/>
    </location>
</feature>
<feature type="region of interest" description="Disordered" evidence="6">
    <location>
        <begin position="178"/>
        <end position="199"/>
    </location>
</feature>
<dbReference type="InterPro" id="IPR009000">
    <property type="entry name" value="Transl_B-barrel_sf"/>
</dbReference>
<feature type="domain" description="RimM N-terminal" evidence="7">
    <location>
        <begin position="9"/>
        <end position="91"/>
    </location>
</feature>
<dbReference type="Pfam" id="PF24986">
    <property type="entry name" value="PRC_RimM"/>
    <property type="match status" value="1"/>
</dbReference>
<dbReference type="PANTHER" id="PTHR33692">
    <property type="entry name" value="RIBOSOME MATURATION FACTOR RIMM"/>
    <property type="match status" value="1"/>
</dbReference>
<dbReference type="NCBIfam" id="TIGR02273">
    <property type="entry name" value="16S_RimM"/>
    <property type="match status" value="1"/>
</dbReference>
<evidence type="ECO:0000256" key="6">
    <source>
        <dbReference type="SAM" id="MobiDB-lite"/>
    </source>
</evidence>
<evidence type="ECO:0000256" key="5">
    <source>
        <dbReference type="HAMAP-Rule" id="MF_00014"/>
    </source>
</evidence>
<name>A0A328BIW1_9BACT</name>
<organism evidence="9 10">
    <name type="scientific">Hymenobacter edaphi</name>
    <dbReference type="NCBI Taxonomy" id="2211146"/>
    <lineage>
        <taxon>Bacteria</taxon>
        <taxon>Pseudomonadati</taxon>
        <taxon>Bacteroidota</taxon>
        <taxon>Cytophagia</taxon>
        <taxon>Cytophagales</taxon>
        <taxon>Hymenobacteraceae</taxon>
        <taxon>Hymenobacter</taxon>
    </lineage>
</organism>
<dbReference type="GO" id="GO:0043022">
    <property type="term" value="F:ribosome binding"/>
    <property type="evidence" value="ECO:0007669"/>
    <property type="project" value="InterPro"/>
</dbReference>
<keyword evidence="1 5" id="KW-0963">Cytoplasm</keyword>
<comment type="domain">
    <text evidence="5">The PRC barrel domain binds ribosomal protein uS19.</text>
</comment>
<evidence type="ECO:0000256" key="1">
    <source>
        <dbReference type="ARBA" id="ARBA00022490"/>
    </source>
</evidence>
<evidence type="ECO:0000256" key="3">
    <source>
        <dbReference type="ARBA" id="ARBA00022552"/>
    </source>
</evidence>
<keyword evidence="2 5" id="KW-0690">Ribosome biogenesis</keyword>
<comment type="caution">
    <text evidence="9">The sequence shown here is derived from an EMBL/GenBank/DDBJ whole genome shotgun (WGS) entry which is preliminary data.</text>
</comment>
<dbReference type="AlphaFoldDB" id="A0A328BIW1"/>
<evidence type="ECO:0000259" key="7">
    <source>
        <dbReference type="Pfam" id="PF01782"/>
    </source>
</evidence>
<dbReference type="InterPro" id="IPR002676">
    <property type="entry name" value="RimM_N"/>
</dbReference>
<keyword evidence="10" id="KW-1185">Reference proteome</keyword>
<dbReference type="InterPro" id="IPR011961">
    <property type="entry name" value="RimM"/>
</dbReference>
<dbReference type="RefSeq" id="WP_111478514.1">
    <property type="nucleotide sequence ID" value="NZ_QHKM01000003.1"/>
</dbReference>
<protein>
    <recommendedName>
        <fullName evidence="5">Ribosome maturation factor RimM</fullName>
    </recommendedName>
</protein>
<dbReference type="OrthoDB" id="9810331at2"/>
<dbReference type="PANTHER" id="PTHR33692:SF1">
    <property type="entry name" value="RIBOSOME MATURATION FACTOR RIMM"/>
    <property type="match status" value="1"/>
</dbReference>
<evidence type="ECO:0000259" key="8">
    <source>
        <dbReference type="Pfam" id="PF24986"/>
    </source>
</evidence>
<comment type="function">
    <text evidence="5">An accessory protein needed during the final step in the assembly of 30S ribosomal subunit, possibly for assembly of the head region. Essential for efficient processing of 16S rRNA. May be needed both before and after RbfA during the maturation of 16S rRNA. It has affinity for free ribosomal 30S subunits but not for 70S ribosomes.</text>
</comment>
<keyword evidence="3 5" id="KW-0698">rRNA processing</keyword>
<evidence type="ECO:0000313" key="9">
    <source>
        <dbReference type="EMBL" id="RAK67093.1"/>
    </source>
</evidence>
<dbReference type="InterPro" id="IPR036976">
    <property type="entry name" value="RimM_N_sf"/>
</dbReference>
<dbReference type="Pfam" id="PF01782">
    <property type="entry name" value="RimM"/>
    <property type="match status" value="1"/>
</dbReference>
<dbReference type="GO" id="GO:0042274">
    <property type="term" value="P:ribosomal small subunit biogenesis"/>
    <property type="evidence" value="ECO:0007669"/>
    <property type="project" value="UniProtKB-UniRule"/>
</dbReference>
<dbReference type="SUPFAM" id="SSF50346">
    <property type="entry name" value="PRC-barrel domain"/>
    <property type="match status" value="1"/>
</dbReference>
<dbReference type="InterPro" id="IPR056792">
    <property type="entry name" value="PRC_RimM"/>
</dbReference>
<comment type="subunit">
    <text evidence="5">Binds ribosomal protein uS19.</text>
</comment>
<dbReference type="Gene3D" id="2.30.30.240">
    <property type="entry name" value="PRC-barrel domain"/>
    <property type="match status" value="1"/>
</dbReference>
<sequence length="199" mass="22440">MTLDESYELGYVVKTHGLRGQLVAELDVDDVADYLDVEEVFVERPAGSGKLHRFEVERLTPQNGTRVLLKLRKVDRIEDAELFRGLKLFRPLEDLPELEDDQFYFHEVVGYTVVDANLGQLGTVEAFYELPEQVLLAMRYQGQEVLIPVVGELVQHADEDTRELHVTLPEGLLDIYLKPSAPDDEEDAEDAGADKAAEA</sequence>
<comment type="subcellular location">
    <subcellularLocation>
        <location evidence="5">Cytoplasm</location>
    </subcellularLocation>
</comment>
<dbReference type="HAMAP" id="MF_00014">
    <property type="entry name" value="Ribosome_mat_RimM"/>
    <property type="match status" value="1"/>
</dbReference>
<dbReference type="Proteomes" id="UP000248553">
    <property type="component" value="Unassembled WGS sequence"/>
</dbReference>
<proteinExistence type="inferred from homology"/>
<reference evidence="10" key="1">
    <citation type="submission" date="2018-05" db="EMBL/GenBank/DDBJ databases">
        <authorList>
            <person name="Nie L."/>
        </authorList>
    </citation>
    <scope>NUCLEOTIDE SEQUENCE [LARGE SCALE GENOMIC DNA]</scope>
    <source>
        <strain evidence="10">NL</strain>
    </source>
</reference>
<comment type="similarity">
    <text evidence="5">Belongs to the RimM family.</text>
</comment>
<accession>A0A328BIW1</accession>
<dbReference type="SUPFAM" id="SSF50447">
    <property type="entry name" value="Translation proteins"/>
    <property type="match status" value="1"/>
</dbReference>
<dbReference type="EMBL" id="QHKM01000003">
    <property type="protein sequence ID" value="RAK67093.1"/>
    <property type="molecule type" value="Genomic_DNA"/>
</dbReference>
<keyword evidence="4 5" id="KW-0143">Chaperone</keyword>
<feature type="domain" description="Ribosome maturation factor RimM PRC barrel" evidence="8">
    <location>
        <begin position="106"/>
        <end position="172"/>
    </location>
</feature>
<evidence type="ECO:0000256" key="2">
    <source>
        <dbReference type="ARBA" id="ARBA00022517"/>
    </source>
</evidence>
<dbReference type="GO" id="GO:0005737">
    <property type="term" value="C:cytoplasm"/>
    <property type="evidence" value="ECO:0007669"/>
    <property type="project" value="UniProtKB-SubCell"/>
</dbReference>
<dbReference type="Gene3D" id="2.40.30.60">
    <property type="entry name" value="RimM"/>
    <property type="match status" value="1"/>
</dbReference>
<dbReference type="InterPro" id="IPR011033">
    <property type="entry name" value="PRC_barrel-like_sf"/>
</dbReference>
<dbReference type="GO" id="GO:0005840">
    <property type="term" value="C:ribosome"/>
    <property type="evidence" value="ECO:0007669"/>
    <property type="project" value="InterPro"/>
</dbReference>